<organism evidence="1 2">
    <name type="scientific">Lentinus tigrinus ALCF2SS1-6</name>
    <dbReference type="NCBI Taxonomy" id="1328759"/>
    <lineage>
        <taxon>Eukaryota</taxon>
        <taxon>Fungi</taxon>
        <taxon>Dikarya</taxon>
        <taxon>Basidiomycota</taxon>
        <taxon>Agaricomycotina</taxon>
        <taxon>Agaricomycetes</taxon>
        <taxon>Polyporales</taxon>
        <taxon>Polyporaceae</taxon>
        <taxon>Lentinus</taxon>
    </lineage>
</organism>
<evidence type="ECO:0000313" key="1">
    <source>
        <dbReference type="EMBL" id="RPD54636.1"/>
    </source>
</evidence>
<sequence length="173" mass="18822">MSGRAVRAIEKSLWVTCNVGRRIAARNTREGTRQDPTLLREQIARITPPPVSPLPLIVVPSPGRCIRTLTLFINPIRPFFSVPDGHTRPLLGVFEGLPAACLSNLHEPQPEATTREHALGRISCFPSSIAGSRRNTQPGMTACITQAPDVQRVVCVTTCSAQSRLPHGTESEL</sequence>
<name>A0A5C2RWC9_9APHY</name>
<dbReference type="AlphaFoldDB" id="A0A5C2RWC9"/>
<dbReference type="Proteomes" id="UP000313359">
    <property type="component" value="Unassembled WGS sequence"/>
</dbReference>
<gene>
    <name evidence="1" type="ORF">L227DRAFT_343138</name>
</gene>
<accession>A0A5C2RWC9</accession>
<keyword evidence="2" id="KW-1185">Reference proteome</keyword>
<dbReference type="EMBL" id="ML122303">
    <property type="protein sequence ID" value="RPD54636.1"/>
    <property type="molecule type" value="Genomic_DNA"/>
</dbReference>
<reference evidence="1" key="1">
    <citation type="journal article" date="2018" name="Genome Biol. Evol.">
        <title>Genomics and development of Lentinus tigrinus, a white-rot wood-decaying mushroom with dimorphic fruiting bodies.</title>
        <authorList>
            <person name="Wu B."/>
            <person name="Xu Z."/>
            <person name="Knudson A."/>
            <person name="Carlson A."/>
            <person name="Chen N."/>
            <person name="Kovaka S."/>
            <person name="LaButti K."/>
            <person name="Lipzen A."/>
            <person name="Pennachio C."/>
            <person name="Riley R."/>
            <person name="Schakwitz W."/>
            <person name="Umezawa K."/>
            <person name="Ohm R.A."/>
            <person name="Grigoriev I.V."/>
            <person name="Nagy L.G."/>
            <person name="Gibbons J."/>
            <person name="Hibbett D."/>
        </authorList>
    </citation>
    <scope>NUCLEOTIDE SEQUENCE [LARGE SCALE GENOMIC DNA]</scope>
    <source>
        <strain evidence="1">ALCF2SS1-6</strain>
    </source>
</reference>
<protein>
    <submittedName>
        <fullName evidence="1">Uncharacterized protein</fullName>
    </submittedName>
</protein>
<proteinExistence type="predicted"/>
<evidence type="ECO:0000313" key="2">
    <source>
        <dbReference type="Proteomes" id="UP000313359"/>
    </source>
</evidence>